<protein>
    <recommendedName>
        <fullName evidence="5">Secreted protein</fullName>
    </recommendedName>
</protein>
<accession>A0ABQ5R976</accession>
<dbReference type="EMBL" id="BSDI01000072">
    <property type="protein sequence ID" value="GLI02935.1"/>
    <property type="molecule type" value="Genomic_DNA"/>
</dbReference>
<name>A0ABQ5R976_9ACTN</name>
<keyword evidence="2" id="KW-0812">Transmembrane</keyword>
<keyword evidence="4" id="KW-1185">Reference proteome</keyword>
<evidence type="ECO:0008006" key="5">
    <source>
        <dbReference type="Google" id="ProtNLM"/>
    </source>
</evidence>
<reference evidence="3" key="1">
    <citation type="submission" date="2022-12" db="EMBL/GenBank/DDBJ databases">
        <title>New Phytohabitans aurantiacus sp. RD004123 nov., an actinomycete isolated from soil.</title>
        <authorList>
            <person name="Triningsih D.W."/>
            <person name="Harunari E."/>
            <person name="Igarashi Y."/>
        </authorList>
    </citation>
    <scope>NUCLEOTIDE SEQUENCE</scope>
    <source>
        <strain evidence="3">RD004123</strain>
    </source>
</reference>
<evidence type="ECO:0000256" key="2">
    <source>
        <dbReference type="SAM" id="Phobius"/>
    </source>
</evidence>
<evidence type="ECO:0000313" key="4">
    <source>
        <dbReference type="Proteomes" id="UP001144280"/>
    </source>
</evidence>
<keyword evidence="2" id="KW-0472">Membrane</keyword>
<organism evidence="3 4">
    <name type="scientific">Phytohabitans aurantiacus</name>
    <dbReference type="NCBI Taxonomy" id="3016789"/>
    <lineage>
        <taxon>Bacteria</taxon>
        <taxon>Bacillati</taxon>
        <taxon>Actinomycetota</taxon>
        <taxon>Actinomycetes</taxon>
        <taxon>Micromonosporales</taxon>
        <taxon>Micromonosporaceae</taxon>
    </lineage>
</organism>
<keyword evidence="2" id="KW-1133">Transmembrane helix</keyword>
<dbReference type="Proteomes" id="UP001144280">
    <property type="component" value="Unassembled WGS sequence"/>
</dbReference>
<evidence type="ECO:0000256" key="1">
    <source>
        <dbReference type="SAM" id="MobiDB-lite"/>
    </source>
</evidence>
<comment type="caution">
    <text evidence="3">The sequence shown here is derived from an EMBL/GenBank/DDBJ whole genome shotgun (WGS) entry which is preliminary data.</text>
</comment>
<proteinExistence type="predicted"/>
<evidence type="ECO:0000313" key="3">
    <source>
        <dbReference type="EMBL" id="GLI02935.1"/>
    </source>
</evidence>
<feature type="region of interest" description="Disordered" evidence="1">
    <location>
        <begin position="80"/>
        <end position="109"/>
    </location>
</feature>
<sequence length="232" mass="25545">MAKRRLVVVVFVAAAVIAVPLAILARTAANYKPPESVDPPTLADWMQAWGTVAAVVAGLLAAVFTAGLLIHEMREADRARRDASRERADAERDRRVAQYDRDLARKERHDTEKAQARAVIVDNTEISADNGEIRRVRGRVHNFSSGPILSLEVRLVGTGMLRDLDVPMGVVGTLEPAGERSLDTAVTTAAPTRGLDDHAVKDLVTVEIRFMDSDGRRWIRRGNGQPERVREL</sequence>
<feature type="transmembrane region" description="Helical" evidence="2">
    <location>
        <begin position="49"/>
        <end position="71"/>
    </location>
</feature>
<gene>
    <name evidence="3" type="ORF">Pa4123_82130</name>
</gene>
<dbReference type="RefSeq" id="WP_281904739.1">
    <property type="nucleotide sequence ID" value="NZ_BSDI01000072.1"/>
</dbReference>